<dbReference type="Proteomes" id="UP000317169">
    <property type="component" value="Unassembled WGS sequence"/>
</dbReference>
<dbReference type="PANTHER" id="PTHR37310:SF1">
    <property type="entry name" value="CYTOPLASMIC PROTEIN"/>
    <property type="match status" value="1"/>
</dbReference>
<evidence type="ECO:0000313" key="1">
    <source>
        <dbReference type="EMBL" id="TQD39406.1"/>
    </source>
</evidence>
<accession>A0A507ZNU1</accession>
<protein>
    <submittedName>
        <fullName evidence="1">Four-helix bundle copper-binding protein</fullName>
    </submittedName>
</protein>
<proteinExistence type="predicted"/>
<comment type="caution">
    <text evidence="1">The sequence shown here is derived from an EMBL/GenBank/DDBJ whole genome shotgun (WGS) entry which is preliminary data.</text>
</comment>
<sequence length="106" mass="11895">MKNNDLITDLYNCVAHCNYCAAACLGEENVEKMTSCINTDQICASICNATAQLLSYGYKDVRKMVQQCHEICQECAKECEQHKHDHCQKCAETCRKCAEACAAYLN</sequence>
<evidence type="ECO:0000313" key="2">
    <source>
        <dbReference type="Proteomes" id="UP000317169"/>
    </source>
</evidence>
<dbReference type="InterPro" id="IPR044543">
    <property type="entry name" value="YHJQ-like"/>
</dbReference>
<dbReference type="PANTHER" id="PTHR37310">
    <property type="entry name" value="CYTOPLASMIC PROTEIN-RELATED"/>
    <property type="match status" value="1"/>
</dbReference>
<gene>
    <name evidence="1" type="ORF">FKR84_05780</name>
</gene>
<dbReference type="EMBL" id="VIAR01000004">
    <property type="protein sequence ID" value="TQD39406.1"/>
    <property type="molecule type" value="Genomic_DNA"/>
</dbReference>
<name>A0A507ZNU1_9FLAO</name>
<dbReference type="InterPro" id="IPR005560">
    <property type="entry name" value="Csp_YhjQ"/>
</dbReference>
<keyword evidence="2" id="KW-1185">Reference proteome</keyword>
<dbReference type="AlphaFoldDB" id="A0A507ZNU1"/>
<dbReference type="Gene3D" id="1.20.1270.360">
    <property type="match status" value="1"/>
</dbReference>
<reference evidence="1 2" key="1">
    <citation type="submission" date="2019-06" db="EMBL/GenBank/DDBJ databases">
        <title>Flavibacter putida gen. nov., sp. nov., a novel marine bacterium of the family Flavobacteriaceae isolated from coastal seawater.</title>
        <authorList>
            <person name="Feng X."/>
        </authorList>
    </citation>
    <scope>NUCLEOTIDE SEQUENCE [LARGE SCALE GENOMIC DNA]</scope>
    <source>
        <strain evidence="1 2">PLHSN227</strain>
    </source>
</reference>
<dbReference type="Pfam" id="PF03860">
    <property type="entry name" value="Csp"/>
    <property type="match status" value="1"/>
</dbReference>
<dbReference type="OrthoDB" id="5396211at2"/>
<dbReference type="RefSeq" id="WP_141421353.1">
    <property type="nucleotide sequence ID" value="NZ_VIAR01000004.1"/>
</dbReference>
<organism evidence="1 2">
    <name type="scientific">Haloflavibacter putidus</name>
    <dbReference type="NCBI Taxonomy" id="2576776"/>
    <lineage>
        <taxon>Bacteria</taxon>
        <taxon>Pseudomonadati</taxon>
        <taxon>Bacteroidota</taxon>
        <taxon>Flavobacteriia</taxon>
        <taxon>Flavobacteriales</taxon>
        <taxon>Flavobacteriaceae</taxon>
        <taxon>Haloflavibacter</taxon>
    </lineage>
</organism>
<dbReference type="CDD" id="cd08026">
    <property type="entry name" value="DUF326"/>
    <property type="match status" value="1"/>
</dbReference>